<dbReference type="Proteomes" id="UP000501793">
    <property type="component" value="Chromosome"/>
</dbReference>
<evidence type="ECO:0000313" key="1">
    <source>
        <dbReference type="EMBL" id="CAB3395334.1"/>
    </source>
</evidence>
<dbReference type="EMBL" id="LR792684">
    <property type="protein sequence ID" value="CAB3395334.1"/>
    <property type="molecule type" value="Genomic_DNA"/>
</dbReference>
<name>A0ACA8ZCZ0_9BACL</name>
<protein>
    <submittedName>
        <fullName evidence="1">Uncharacterized protein</fullName>
    </submittedName>
</protein>
<organism evidence="1 2">
    <name type="scientific">Kyrpidia spormannii</name>
    <dbReference type="NCBI Taxonomy" id="2055160"/>
    <lineage>
        <taxon>Bacteria</taxon>
        <taxon>Bacillati</taxon>
        <taxon>Bacillota</taxon>
        <taxon>Bacilli</taxon>
        <taxon>Bacillales</taxon>
        <taxon>Alicyclobacillaceae</taxon>
        <taxon>Kyrpidia</taxon>
    </lineage>
</organism>
<accession>A0ACA8ZCZ0</accession>
<keyword evidence="2" id="KW-1185">Reference proteome</keyword>
<reference evidence="1" key="1">
    <citation type="submission" date="2020-04" db="EMBL/GenBank/DDBJ databases">
        <authorList>
            <person name="Hogendoorn C."/>
        </authorList>
    </citation>
    <scope>NUCLEOTIDE SEQUENCE</scope>
    <source>
        <strain evidence="1">FAVT5</strain>
    </source>
</reference>
<gene>
    <name evidence="1" type="ORF">FAVT5_3335</name>
</gene>
<sequence length="69" mass="7363">MWVSGTCRHGGGDEHFKGRTGPVRLFLGLSAWESVKVTDPRGAPRPLVAGRNLPPLGGEEINGVGVTRR</sequence>
<evidence type="ECO:0000313" key="2">
    <source>
        <dbReference type="Proteomes" id="UP000501793"/>
    </source>
</evidence>
<proteinExistence type="predicted"/>